<comment type="caution">
    <text evidence="2">The sequence shown here is derived from an EMBL/GenBank/DDBJ whole genome shotgun (WGS) entry which is preliminary data.</text>
</comment>
<evidence type="ECO:0000313" key="3">
    <source>
        <dbReference type="Proteomes" id="UP000694044"/>
    </source>
</evidence>
<dbReference type="GO" id="GO:0005524">
    <property type="term" value="F:ATP binding"/>
    <property type="evidence" value="ECO:0007669"/>
    <property type="project" value="InterPro"/>
</dbReference>
<dbReference type="InterPro" id="IPR040976">
    <property type="entry name" value="Pkinase_fungal"/>
</dbReference>
<organism evidence="2 3">
    <name type="scientific">Phytophthora pseudosyringae</name>
    <dbReference type="NCBI Taxonomy" id="221518"/>
    <lineage>
        <taxon>Eukaryota</taxon>
        <taxon>Sar</taxon>
        <taxon>Stramenopiles</taxon>
        <taxon>Oomycota</taxon>
        <taxon>Peronosporomycetes</taxon>
        <taxon>Peronosporales</taxon>
        <taxon>Peronosporaceae</taxon>
        <taxon>Phytophthora</taxon>
    </lineage>
</organism>
<dbReference type="Pfam" id="PF17667">
    <property type="entry name" value="Pkinase_fungal"/>
    <property type="match status" value="1"/>
</dbReference>
<evidence type="ECO:0000259" key="1">
    <source>
        <dbReference type="PROSITE" id="PS50011"/>
    </source>
</evidence>
<sequence>MTERGAKVETIDTYDLGDLNSRLSFFLALLNLSTLFRPVVNLIQPLDVPEYGTIERGNGVQITFAEDCVVKTYPSSMPSDTIIRNLKNLHRQMKRHAVPNIVALRNTNMKKKHVKLAPIGQLSPPKTVSELLAALRDILQALVKLHSINLMHRDLRWENVLKYQGEGDKWFIIDFDDGAASPAAKTDHLKAKSQAPEILLDSPHSVEVRGFPLEDVKCLRSSG</sequence>
<feature type="domain" description="Protein kinase" evidence="1">
    <location>
        <begin position="40"/>
        <end position="223"/>
    </location>
</feature>
<dbReference type="PROSITE" id="PS50011">
    <property type="entry name" value="PROTEIN_KINASE_DOM"/>
    <property type="match status" value="1"/>
</dbReference>
<gene>
    <name evidence="2" type="ORF">PHYPSEUDO_004285</name>
</gene>
<reference evidence="2" key="1">
    <citation type="submission" date="2021-02" db="EMBL/GenBank/DDBJ databases">
        <authorList>
            <person name="Palmer J.M."/>
        </authorList>
    </citation>
    <scope>NUCLEOTIDE SEQUENCE</scope>
    <source>
        <strain evidence="2">SCRP734</strain>
    </source>
</reference>
<protein>
    <recommendedName>
        <fullName evidence="1">Protein kinase domain-containing protein</fullName>
    </recommendedName>
</protein>
<dbReference type="InterPro" id="IPR000719">
    <property type="entry name" value="Prot_kinase_dom"/>
</dbReference>
<dbReference type="Proteomes" id="UP000694044">
    <property type="component" value="Unassembled WGS sequence"/>
</dbReference>
<dbReference type="GO" id="GO:0004672">
    <property type="term" value="F:protein kinase activity"/>
    <property type="evidence" value="ECO:0007669"/>
    <property type="project" value="InterPro"/>
</dbReference>
<dbReference type="EMBL" id="JAGDFM010000194">
    <property type="protein sequence ID" value="KAG7382886.1"/>
    <property type="molecule type" value="Genomic_DNA"/>
</dbReference>
<dbReference type="OrthoDB" id="124164at2759"/>
<dbReference type="AlphaFoldDB" id="A0A8T1VPM7"/>
<evidence type="ECO:0000313" key="2">
    <source>
        <dbReference type="EMBL" id="KAG7382886.1"/>
    </source>
</evidence>
<name>A0A8T1VPM7_9STRA</name>
<accession>A0A8T1VPM7</accession>
<keyword evidence="3" id="KW-1185">Reference proteome</keyword>
<proteinExistence type="predicted"/>